<comment type="caution">
    <text evidence="9">The sequence shown here is derived from an EMBL/GenBank/DDBJ whole genome shotgun (WGS) entry which is preliminary data.</text>
</comment>
<evidence type="ECO:0000259" key="8">
    <source>
        <dbReference type="PROSITE" id="PS50928"/>
    </source>
</evidence>
<dbReference type="EMBL" id="JACNJH010000187">
    <property type="protein sequence ID" value="MBC8362399.1"/>
    <property type="molecule type" value="Genomic_DNA"/>
</dbReference>
<evidence type="ECO:0000256" key="1">
    <source>
        <dbReference type="ARBA" id="ARBA00004651"/>
    </source>
</evidence>
<gene>
    <name evidence="9" type="ORF">H8E23_13485</name>
</gene>
<dbReference type="PANTHER" id="PTHR43386">
    <property type="entry name" value="OLIGOPEPTIDE TRANSPORT SYSTEM PERMEASE PROTEIN APPC"/>
    <property type="match status" value="1"/>
</dbReference>
<keyword evidence="2 7" id="KW-0813">Transport</keyword>
<feature type="transmembrane region" description="Helical" evidence="7">
    <location>
        <begin position="118"/>
        <end position="143"/>
    </location>
</feature>
<evidence type="ECO:0000256" key="2">
    <source>
        <dbReference type="ARBA" id="ARBA00022448"/>
    </source>
</evidence>
<evidence type="ECO:0000313" key="10">
    <source>
        <dbReference type="Proteomes" id="UP000603434"/>
    </source>
</evidence>
<evidence type="ECO:0000256" key="7">
    <source>
        <dbReference type="RuleBase" id="RU363032"/>
    </source>
</evidence>
<evidence type="ECO:0000313" key="9">
    <source>
        <dbReference type="EMBL" id="MBC8362399.1"/>
    </source>
</evidence>
<dbReference type="GO" id="GO:0055085">
    <property type="term" value="P:transmembrane transport"/>
    <property type="evidence" value="ECO:0007669"/>
    <property type="project" value="InterPro"/>
</dbReference>
<accession>A0A8J6NPK0</accession>
<keyword evidence="4 7" id="KW-0812">Transmembrane</keyword>
<dbReference type="GO" id="GO:0005886">
    <property type="term" value="C:plasma membrane"/>
    <property type="evidence" value="ECO:0007669"/>
    <property type="project" value="UniProtKB-SubCell"/>
</dbReference>
<keyword evidence="3" id="KW-1003">Cell membrane</keyword>
<name>A0A8J6NPK0_9BACT</name>
<feature type="domain" description="ABC transmembrane type-1" evidence="8">
    <location>
        <begin position="118"/>
        <end position="374"/>
    </location>
</feature>
<keyword evidence="5 7" id="KW-1133">Transmembrane helix</keyword>
<dbReference type="PROSITE" id="PS50928">
    <property type="entry name" value="ABC_TM1"/>
    <property type="match status" value="1"/>
</dbReference>
<protein>
    <submittedName>
        <fullName evidence="9">ABC transporter permease</fullName>
    </submittedName>
</protein>
<dbReference type="Proteomes" id="UP000603434">
    <property type="component" value="Unassembled WGS sequence"/>
</dbReference>
<feature type="transmembrane region" description="Helical" evidence="7">
    <location>
        <begin position="302"/>
        <end position="332"/>
    </location>
</feature>
<dbReference type="InterPro" id="IPR050366">
    <property type="entry name" value="BP-dependent_transpt_permease"/>
</dbReference>
<feature type="transmembrane region" description="Helical" evidence="7">
    <location>
        <begin position="352"/>
        <end position="374"/>
    </location>
</feature>
<comment type="similarity">
    <text evidence="7">Belongs to the binding-protein-dependent transport system permease family.</text>
</comment>
<feature type="transmembrane region" description="Helical" evidence="7">
    <location>
        <begin position="177"/>
        <end position="195"/>
    </location>
</feature>
<evidence type="ECO:0000256" key="5">
    <source>
        <dbReference type="ARBA" id="ARBA00022989"/>
    </source>
</evidence>
<organism evidence="9 10">
    <name type="scientific">Candidatus Desulfatibia profunda</name>
    <dbReference type="NCBI Taxonomy" id="2841695"/>
    <lineage>
        <taxon>Bacteria</taxon>
        <taxon>Pseudomonadati</taxon>
        <taxon>Thermodesulfobacteriota</taxon>
        <taxon>Desulfobacteria</taxon>
        <taxon>Desulfobacterales</taxon>
        <taxon>Desulfobacterales incertae sedis</taxon>
        <taxon>Candidatus Desulfatibia</taxon>
    </lineage>
</organism>
<dbReference type="AlphaFoldDB" id="A0A8J6NPK0"/>
<dbReference type="InterPro" id="IPR035906">
    <property type="entry name" value="MetI-like_sf"/>
</dbReference>
<feature type="transmembrane region" description="Helical" evidence="7">
    <location>
        <begin position="37"/>
        <end position="57"/>
    </location>
</feature>
<evidence type="ECO:0000256" key="3">
    <source>
        <dbReference type="ARBA" id="ARBA00022475"/>
    </source>
</evidence>
<reference evidence="9 10" key="1">
    <citation type="submission" date="2020-08" db="EMBL/GenBank/DDBJ databases">
        <title>Bridging the membrane lipid divide: bacteria of the FCB group superphylum have the potential to synthesize archaeal ether lipids.</title>
        <authorList>
            <person name="Villanueva L."/>
            <person name="Von Meijenfeldt F.A.B."/>
            <person name="Westbye A.B."/>
            <person name="Yadav S."/>
            <person name="Hopmans E.C."/>
            <person name="Dutilh B.E."/>
            <person name="Sinninghe Damste J.S."/>
        </authorList>
    </citation>
    <scope>NUCLEOTIDE SEQUENCE [LARGE SCALE GENOMIC DNA]</scope>
    <source>
        <strain evidence="9">NIOZ-UU30</strain>
    </source>
</reference>
<dbReference type="PANTHER" id="PTHR43386:SF1">
    <property type="entry name" value="D,D-DIPEPTIDE TRANSPORT SYSTEM PERMEASE PROTEIN DDPC-RELATED"/>
    <property type="match status" value="1"/>
</dbReference>
<proteinExistence type="inferred from homology"/>
<comment type="subcellular location">
    <subcellularLocation>
        <location evidence="1 7">Cell membrane</location>
        <topology evidence="1 7">Multi-pass membrane protein</topology>
    </subcellularLocation>
</comment>
<keyword evidence="6 7" id="KW-0472">Membrane</keyword>
<dbReference type="CDD" id="cd06261">
    <property type="entry name" value="TM_PBP2"/>
    <property type="match status" value="1"/>
</dbReference>
<evidence type="ECO:0000256" key="4">
    <source>
        <dbReference type="ARBA" id="ARBA00022692"/>
    </source>
</evidence>
<dbReference type="SUPFAM" id="SSF161098">
    <property type="entry name" value="MetI-like"/>
    <property type="match status" value="1"/>
</dbReference>
<dbReference type="Gene3D" id="1.10.3720.10">
    <property type="entry name" value="MetI-like"/>
    <property type="match status" value="1"/>
</dbReference>
<sequence>MNLEEGLNKDFQFDAPLAPKQTRWKAFWLLFRQNRMAIVGLFIFILFFLSALIGLVLTSGTNPVFDPALVRLQEKLRPPLARPNLASLRPNEVPGLGLYLMGTDDLGRDVFARMLQGAWVSLTVGFVAVGIAVLIGIFLGGIAGYFGQHHIRTDHILLTCLLVAGAGLVAADRVLFGIALILSGLAVMLFSVPAANGHKHQSLPAWVLLFRKQAVSVDTLIMRIVDIMLCFPSFFLILTVVALLPASIYNIMIVIGLTSWMGTTRFVRAEFLSLRELDFVAAARALGVGNFRIIFRHMMPNAIAPVLVSATIGIASAILTEAGLSFLGFGVPPPHATWGNILADGKNFIFDAPWLTFIPGIAILVVVLSFNLFGEGLRDILNPKLRERQ</sequence>
<dbReference type="Pfam" id="PF00528">
    <property type="entry name" value="BPD_transp_1"/>
    <property type="match status" value="1"/>
</dbReference>
<dbReference type="InterPro" id="IPR025966">
    <property type="entry name" value="OppC_N"/>
</dbReference>
<dbReference type="InterPro" id="IPR000515">
    <property type="entry name" value="MetI-like"/>
</dbReference>
<dbReference type="Pfam" id="PF12911">
    <property type="entry name" value="OppC_N"/>
    <property type="match status" value="1"/>
</dbReference>
<evidence type="ECO:0000256" key="6">
    <source>
        <dbReference type="ARBA" id="ARBA00023136"/>
    </source>
</evidence>